<dbReference type="FunFam" id="2.60.260.40:FF:000006">
    <property type="entry name" value="NADH dehydrogenase [ubiquinone] iron-sulfur protein 6, mitochondrial"/>
    <property type="match status" value="1"/>
</dbReference>
<organism evidence="2 3">
    <name type="scientific">Holothuria leucospilota</name>
    <name type="common">Black long sea cucumber</name>
    <name type="synonym">Mertensiothuria leucospilota</name>
    <dbReference type="NCBI Taxonomy" id="206669"/>
    <lineage>
        <taxon>Eukaryota</taxon>
        <taxon>Metazoa</taxon>
        <taxon>Echinodermata</taxon>
        <taxon>Eleutherozoa</taxon>
        <taxon>Echinozoa</taxon>
        <taxon>Holothuroidea</taxon>
        <taxon>Aspidochirotacea</taxon>
        <taxon>Aspidochirotida</taxon>
        <taxon>Holothuriidae</taxon>
        <taxon>Holothuria</taxon>
    </lineage>
</organism>
<dbReference type="InterPro" id="IPR019401">
    <property type="entry name" value="Znf_CHCC"/>
</dbReference>
<reference evidence="2" key="1">
    <citation type="submission" date="2021-10" db="EMBL/GenBank/DDBJ databases">
        <title>Tropical sea cucumber genome reveals ecological adaptation and Cuvierian tubules defense mechanism.</title>
        <authorList>
            <person name="Chen T."/>
        </authorList>
    </citation>
    <scope>NUCLEOTIDE SEQUENCE</scope>
    <source>
        <strain evidence="2">Nanhai2018</strain>
        <tissue evidence="2">Muscle</tissue>
    </source>
</reference>
<sequence length="121" mass="13454">MALHRASVGLLRLQFNRVLTARSIFSASRLQSPEGSITHTGQAFDKDDYRAVRYIDREKEVNEKFAIDLVAEEPPTEIDGRSVWCDGGGGALGHPKVYINLDAEGPQPCGYCGLRFVQKHH</sequence>
<dbReference type="Gene3D" id="2.60.260.40">
    <property type="entry name" value="q5lls5 like domains"/>
    <property type="match status" value="1"/>
</dbReference>
<feature type="domain" description="Zinc finger CHCC-type" evidence="1">
    <location>
        <begin position="80"/>
        <end position="116"/>
    </location>
</feature>
<protein>
    <submittedName>
        <fullName evidence="2">NADH dehydrogenase [ubiquinone] iron-sulfur protein 6, mitochondrial</fullName>
    </submittedName>
</protein>
<evidence type="ECO:0000313" key="3">
    <source>
        <dbReference type="Proteomes" id="UP001152320"/>
    </source>
</evidence>
<comment type="caution">
    <text evidence="2">The sequence shown here is derived from an EMBL/GenBank/DDBJ whole genome shotgun (WGS) entry which is preliminary data.</text>
</comment>
<evidence type="ECO:0000313" key="2">
    <source>
        <dbReference type="EMBL" id="KAJ8041521.1"/>
    </source>
</evidence>
<dbReference type="Pfam" id="PF10276">
    <property type="entry name" value="zf-CHCC"/>
    <property type="match status" value="1"/>
</dbReference>
<name>A0A9Q1HDT7_HOLLE</name>
<dbReference type="Proteomes" id="UP001152320">
    <property type="component" value="Chromosome 5"/>
</dbReference>
<gene>
    <name evidence="2" type="ORF">HOLleu_12359</name>
</gene>
<keyword evidence="3" id="KW-1185">Reference proteome</keyword>
<evidence type="ECO:0000259" key="1">
    <source>
        <dbReference type="Pfam" id="PF10276"/>
    </source>
</evidence>
<dbReference type="EMBL" id="JAIZAY010000005">
    <property type="protein sequence ID" value="KAJ8041521.1"/>
    <property type="molecule type" value="Genomic_DNA"/>
</dbReference>
<proteinExistence type="predicted"/>
<dbReference type="GO" id="GO:0005739">
    <property type="term" value="C:mitochondrion"/>
    <property type="evidence" value="ECO:0007669"/>
    <property type="project" value="GOC"/>
</dbReference>
<dbReference type="PANTHER" id="PTHR13156">
    <property type="entry name" value="NADH-UBIQUINONE OXIDOREDUCTASE 13 KD-A SUBUNIT"/>
    <property type="match status" value="1"/>
</dbReference>
<dbReference type="GO" id="GO:0006120">
    <property type="term" value="P:mitochondrial electron transport, NADH to ubiquinone"/>
    <property type="evidence" value="ECO:0007669"/>
    <property type="project" value="TreeGrafter"/>
</dbReference>
<dbReference type="AlphaFoldDB" id="A0A9Q1HDT7"/>
<accession>A0A9Q1HDT7</accession>
<dbReference type="PANTHER" id="PTHR13156:SF0">
    <property type="entry name" value="NADH DEHYDROGENASE [UBIQUINONE] IRON-SULFUR PROTEIN 6, MITOCHONDRIAL"/>
    <property type="match status" value="1"/>
</dbReference>
<dbReference type="OrthoDB" id="307899at2759"/>